<keyword evidence="2" id="KW-1185">Reference proteome</keyword>
<dbReference type="Proteomes" id="UP000887013">
    <property type="component" value="Unassembled WGS sequence"/>
</dbReference>
<evidence type="ECO:0000313" key="2">
    <source>
        <dbReference type="Proteomes" id="UP000887013"/>
    </source>
</evidence>
<protein>
    <submittedName>
        <fullName evidence="1">Uncharacterized protein</fullName>
    </submittedName>
</protein>
<name>A0A8X6JZW2_NEPPI</name>
<dbReference type="EMBL" id="BMAW01045399">
    <property type="protein sequence ID" value="GFS49731.1"/>
    <property type="molecule type" value="Genomic_DNA"/>
</dbReference>
<evidence type="ECO:0000313" key="1">
    <source>
        <dbReference type="EMBL" id="GFS49731.1"/>
    </source>
</evidence>
<gene>
    <name evidence="1" type="ORF">NPIL_634451</name>
</gene>
<organism evidence="1 2">
    <name type="scientific">Nephila pilipes</name>
    <name type="common">Giant wood spider</name>
    <name type="synonym">Nephila maculata</name>
    <dbReference type="NCBI Taxonomy" id="299642"/>
    <lineage>
        <taxon>Eukaryota</taxon>
        <taxon>Metazoa</taxon>
        <taxon>Ecdysozoa</taxon>
        <taxon>Arthropoda</taxon>
        <taxon>Chelicerata</taxon>
        <taxon>Arachnida</taxon>
        <taxon>Araneae</taxon>
        <taxon>Araneomorphae</taxon>
        <taxon>Entelegynae</taxon>
        <taxon>Araneoidea</taxon>
        <taxon>Nephilidae</taxon>
        <taxon>Nephila</taxon>
    </lineage>
</organism>
<accession>A0A8X6JZW2</accession>
<dbReference type="AlphaFoldDB" id="A0A8X6JZW2"/>
<comment type="caution">
    <text evidence="1">The sequence shown here is derived from an EMBL/GenBank/DDBJ whole genome shotgun (WGS) entry which is preliminary data.</text>
</comment>
<reference evidence="1" key="1">
    <citation type="submission" date="2020-08" db="EMBL/GenBank/DDBJ databases">
        <title>Multicomponent nature underlies the extraordinary mechanical properties of spider dragline silk.</title>
        <authorList>
            <person name="Kono N."/>
            <person name="Nakamura H."/>
            <person name="Mori M."/>
            <person name="Yoshida Y."/>
            <person name="Ohtoshi R."/>
            <person name="Malay A.D."/>
            <person name="Moran D.A.P."/>
            <person name="Tomita M."/>
            <person name="Numata K."/>
            <person name="Arakawa K."/>
        </authorList>
    </citation>
    <scope>NUCLEOTIDE SEQUENCE</scope>
</reference>
<sequence>MTVSSSSTSADNVSHQCIYHPSTETRHACVGLAYGMAWQPMTTAAPSVIVTVMPGSAEWGSDQFLELFSLTCLTCFLIRSA</sequence>
<proteinExistence type="predicted"/>